<dbReference type="OrthoDB" id="2004071at2"/>
<dbReference type="AlphaFoldDB" id="A0A1M7Y8F7"/>
<organism evidence="1 2">
    <name type="scientific">Anaerocolumna xylanovorans DSM 12503</name>
    <dbReference type="NCBI Taxonomy" id="1121345"/>
    <lineage>
        <taxon>Bacteria</taxon>
        <taxon>Bacillati</taxon>
        <taxon>Bacillota</taxon>
        <taxon>Clostridia</taxon>
        <taxon>Lachnospirales</taxon>
        <taxon>Lachnospiraceae</taxon>
        <taxon>Anaerocolumna</taxon>
    </lineage>
</organism>
<gene>
    <name evidence="1" type="ORF">SAMN02745217_02099</name>
</gene>
<dbReference type="RefSeq" id="WP_073588780.1">
    <property type="nucleotide sequence ID" value="NZ_FRFD01000005.1"/>
</dbReference>
<sequence>MNTVANVSFRCTKDEKDKIQTNAEKEGLSVTQYLLNCTTNKEAIIYEPDVFKMTEITCNLMTELSFLKMKHPNINISNAERMCHILCQIL</sequence>
<keyword evidence="2" id="KW-1185">Reference proteome</keyword>
<dbReference type="InterPro" id="IPR053842">
    <property type="entry name" value="NikA-like"/>
</dbReference>
<protein>
    <recommendedName>
        <fullName evidence="3">Mobilization protein</fullName>
    </recommendedName>
</protein>
<proteinExistence type="predicted"/>
<dbReference type="Pfam" id="PF21983">
    <property type="entry name" value="NikA-like"/>
    <property type="match status" value="1"/>
</dbReference>
<dbReference type="EMBL" id="FRFD01000005">
    <property type="protein sequence ID" value="SHO48924.1"/>
    <property type="molecule type" value="Genomic_DNA"/>
</dbReference>
<reference evidence="1 2" key="1">
    <citation type="submission" date="2016-12" db="EMBL/GenBank/DDBJ databases">
        <authorList>
            <person name="Song W.-J."/>
            <person name="Kurnit D.M."/>
        </authorList>
    </citation>
    <scope>NUCLEOTIDE SEQUENCE [LARGE SCALE GENOMIC DNA]</scope>
    <source>
        <strain evidence="1 2">DSM 12503</strain>
    </source>
</reference>
<name>A0A1M7Y8F7_9FIRM</name>
<evidence type="ECO:0000313" key="2">
    <source>
        <dbReference type="Proteomes" id="UP000184612"/>
    </source>
</evidence>
<dbReference type="STRING" id="1121345.SAMN02745217_02099"/>
<evidence type="ECO:0008006" key="3">
    <source>
        <dbReference type="Google" id="ProtNLM"/>
    </source>
</evidence>
<evidence type="ECO:0000313" key="1">
    <source>
        <dbReference type="EMBL" id="SHO48924.1"/>
    </source>
</evidence>
<dbReference type="Proteomes" id="UP000184612">
    <property type="component" value="Unassembled WGS sequence"/>
</dbReference>
<accession>A0A1M7Y8F7</accession>